<keyword evidence="2" id="KW-0964">Secreted</keyword>
<dbReference type="InterPro" id="IPR007117">
    <property type="entry name" value="Expansin_CBD"/>
</dbReference>
<dbReference type="PROSITE" id="PS50843">
    <property type="entry name" value="EXPANSIN_CBD"/>
    <property type="match status" value="1"/>
</dbReference>
<organism evidence="7 8">
    <name type="scientific">Apostasia shenzhenica</name>
    <dbReference type="NCBI Taxonomy" id="1088818"/>
    <lineage>
        <taxon>Eukaryota</taxon>
        <taxon>Viridiplantae</taxon>
        <taxon>Streptophyta</taxon>
        <taxon>Embryophyta</taxon>
        <taxon>Tracheophyta</taxon>
        <taxon>Spermatophyta</taxon>
        <taxon>Magnoliopsida</taxon>
        <taxon>Liliopsida</taxon>
        <taxon>Asparagales</taxon>
        <taxon>Orchidaceae</taxon>
        <taxon>Apostasioideae</taxon>
        <taxon>Apostasia</taxon>
    </lineage>
</organism>
<dbReference type="InterPro" id="IPR036749">
    <property type="entry name" value="Expansin_CBD_sf"/>
</dbReference>
<dbReference type="GO" id="GO:0005576">
    <property type="term" value="C:extracellular region"/>
    <property type="evidence" value="ECO:0007669"/>
    <property type="project" value="UniProtKB-SubCell"/>
</dbReference>
<dbReference type="PRINTS" id="PR01225">
    <property type="entry name" value="EXPANSNFAMLY"/>
</dbReference>
<evidence type="ECO:0000259" key="5">
    <source>
        <dbReference type="PROSITE" id="PS50842"/>
    </source>
</evidence>
<evidence type="ECO:0000313" key="8">
    <source>
        <dbReference type="Proteomes" id="UP000236161"/>
    </source>
</evidence>
<feature type="signal peptide" evidence="4">
    <location>
        <begin position="1"/>
        <end position="24"/>
    </location>
</feature>
<keyword evidence="8" id="KW-1185">Reference proteome</keyword>
<reference evidence="7 8" key="1">
    <citation type="journal article" date="2017" name="Nature">
        <title>The Apostasia genome and the evolution of orchids.</title>
        <authorList>
            <person name="Zhang G.Q."/>
            <person name="Liu K.W."/>
            <person name="Li Z."/>
            <person name="Lohaus R."/>
            <person name="Hsiao Y.Y."/>
            <person name="Niu S.C."/>
            <person name="Wang J.Y."/>
            <person name="Lin Y.C."/>
            <person name="Xu Q."/>
            <person name="Chen L.J."/>
            <person name="Yoshida K."/>
            <person name="Fujiwara S."/>
            <person name="Wang Z.W."/>
            <person name="Zhang Y.Q."/>
            <person name="Mitsuda N."/>
            <person name="Wang M."/>
            <person name="Liu G.H."/>
            <person name="Pecoraro L."/>
            <person name="Huang H.X."/>
            <person name="Xiao X.J."/>
            <person name="Lin M."/>
            <person name="Wu X.Y."/>
            <person name="Wu W.L."/>
            <person name="Chen Y.Y."/>
            <person name="Chang S.B."/>
            <person name="Sakamoto S."/>
            <person name="Ohme-Takagi M."/>
            <person name="Yagi M."/>
            <person name="Zeng S.J."/>
            <person name="Shen C.Y."/>
            <person name="Yeh C.M."/>
            <person name="Luo Y.B."/>
            <person name="Tsai W.C."/>
            <person name="Van de Peer Y."/>
            <person name="Liu Z.J."/>
        </authorList>
    </citation>
    <scope>NUCLEOTIDE SEQUENCE [LARGE SCALE GENOMIC DNA]</scope>
    <source>
        <strain evidence="8">cv. Shenzhen</strain>
        <tissue evidence="7">Stem</tissue>
    </source>
</reference>
<dbReference type="PROSITE" id="PS50842">
    <property type="entry name" value="EXPANSIN_EG45"/>
    <property type="match status" value="1"/>
</dbReference>
<dbReference type="EMBL" id="KZ451950">
    <property type="protein sequence ID" value="PKA59193.1"/>
    <property type="molecule type" value="Genomic_DNA"/>
</dbReference>
<dbReference type="SUPFAM" id="SSF50685">
    <property type="entry name" value="Barwin-like endoglucanases"/>
    <property type="match status" value="1"/>
</dbReference>
<protein>
    <submittedName>
        <fullName evidence="7">Expansin-like B1</fullName>
    </submittedName>
</protein>
<dbReference type="Pfam" id="PF03330">
    <property type="entry name" value="DPBB_1"/>
    <property type="match status" value="1"/>
</dbReference>
<dbReference type="STRING" id="1088818.A0A2I0AUG2"/>
<accession>A0A2I0AUG2</accession>
<feature type="domain" description="Expansin-like CBD" evidence="6">
    <location>
        <begin position="163"/>
        <end position="246"/>
    </location>
</feature>
<comment type="subcellular location">
    <subcellularLocation>
        <location evidence="1">Secreted</location>
    </subcellularLocation>
</comment>
<name>A0A2I0AUG2_9ASPA</name>
<keyword evidence="4" id="KW-0732">Signal</keyword>
<dbReference type="AlphaFoldDB" id="A0A2I0AUG2"/>
<comment type="similarity">
    <text evidence="3">Belongs to the expansin family.</text>
</comment>
<evidence type="ECO:0000259" key="6">
    <source>
        <dbReference type="PROSITE" id="PS50843"/>
    </source>
</evidence>
<dbReference type="SUPFAM" id="SSF49590">
    <property type="entry name" value="PHL pollen allergen"/>
    <property type="match status" value="1"/>
</dbReference>
<dbReference type="PANTHER" id="PTHR31692">
    <property type="entry name" value="EXPANSIN-B3"/>
    <property type="match status" value="1"/>
</dbReference>
<dbReference type="OrthoDB" id="5823761at2759"/>
<dbReference type="InterPro" id="IPR009009">
    <property type="entry name" value="RlpA-like_DPBB"/>
</dbReference>
<evidence type="ECO:0000256" key="3">
    <source>
        <dbReference type="RuleBase" id="RU003460"/>
    </source>
</evidence>
<dbReference type="Gene3D" id="2.60.40.760">
    <property type="entry name" value="Expansin, cellulose-binding-like domain"/>
    <property type="match status" value="1"/>
</dbReference>
<evidence type="ECO:0000256" key="4">
    <source>
        <dbReference type="SAM" id="SignalP"/>
    </source>
</evidence>
<dbReference type="InterPro" id="IPR007112">
    <property type="entry name" value="Expansin/allergen_DPBB_dom"/>
</dbReference>
<dbReference type="Pfam" id="PF01357">
    <property type="entry name" value="Expansin_C"/>
    <property type="match status" value="1"/>
</dbReference>
<evidence type="ECO:0000256" key="1">
    <source>
        <dbReference type="ARBA" id="ARBA00004613"/>
    </source>
</evidence>
<gene>
    <name evidence="7" type="primary">EXLB1</name>
    <name evidence="7" type="ORF">AXF42_Ash001286</name>
</gene>
<dbReference type="Gene3D" id="2.40.40.10">
    <property type="entry name" value="RlpA-like domain"/>
    <property type="match status" value="1"/>
</dbReference>
<feature type="chain" id="PRO_5014149890" evidence="4">
    <location>
        <begin position="25"/>
        <end position="251"/>
    </location>
</feature>
<dbReference type="InterPro" id="IPR007118">
    <property type="entry name" value="Expan_Lol_pI"/>
</dbReference>
<proteinExistence type="inferred from homology"/>
<dbReference type="InterPro" id="IPR036908">
    <property type="entry name" value="RlpA-like_sf"/>
</dbReference>
<evidence type="ECO:0000256" key="2">
    <source>
        <dbReference type="ARBA" id="ARBA00022525"/>
    </source>
</evidence>
<dbReference type="PANTHER" id="PTHR31692:SF2">
    <property type="entry name" value="EXPANSIN-LIKE B1"/>
    <property type="match status" value="1"/>
</dbReference>
<dbReference type="Proteomes" id="UP000236161">
    <property type="component" value="Unassembled WGS sequence"/>
</dbReference>
<evidence type="ECO:0000313" key="7">
    <source>
        <dbReference type="EMBL" id="PKA59193.1"/>
    </source>
</evidence>
<sequence length="251" mass="27897">MDKTLITFLFLIYIALLLPSPSTSQNTFNCSRATFYGSPNCPPSYRGACGYGELGREIYGSDVAAAHRLYRGGAGCGACYQVRCANPELCSADGVDVVITDFGIGDDTDFILSARAYAKLAQPYLAARLMAYGVLDIEYRRIACKYPGYNMMIKIKENSNYPSYLAIIIIYRAGQKDIIDIEIWQEDCKAWRKMRKPYGDVWDMENPPRGVPLTLRCLIDGVDGQKWVLLDAAIPSDWQAGAAYDASLQLD</sequence>
<feature type="domain" description="Expansin-like EG45" evidence="5">
    <location>
        <begin position="46"/>
        <end position="149"/>
    </location>
</feature>